<dbReference type="PANTHER" id="PTHR11365">
    <property type="entry name" value="5-OXOPROLINASE RELATED"/>
    <property type="match status" value="1"/>
</dbReference>
<dbReference type="RefSeq" id="WP_227707631.1">
    <property type="nucleotide sequence ID" value="NZ_JAJEQX010000013.1"/>
</dbReference>
<name>A0ABS8FWT2_9FIRM</name>
<dbReference type="SUPFAM" id="SSF53067">
    <property type="entry name" value="Actin-like ATPase domain"/>
    <property type="match status" value="1"/>
</dbReference>
<organism evidence="3 4">
    <name type="scientific">Ruminococcus turbiniformis</name>
    <dbReference type="NCBI Taxonomy" id="2881258"/>
    <lineage>
        <taxon>Bacteria</taxon>
        <taxon>Bacillati</taxon>
        <taxon>Bacillota</taxon>
        <taxon>Clostridia</taxon>
        <taxon>Eubacteriales</taxon>
        <taxon>Oscillospiraceae</taxon>
        <taxon>Ruminococcus</taxon>
    </lineage>
</organism>
<dbReference type="Pfam" id="PF05378">
    <property type="entry name" value="Hydant_A_N"/>
    <property type="match status" value="1"/>
</dbReference>
<evidence type="ECO:0000259" key="2">
    <source>
        <dbReference type="Pfam" id="PF05378"/>
    </source>
</evidence>
<evidence type="ECO:0000259" key="1">
    <source>
        <dbReference type="Pfam" id="PF01968"/>
    </source>
</evidence>
<dbReference type="EMBL" id="JAJEQX010000013">
    <property type="protein sequence ID" value="MCC2254490.1"/>
    <property type="molecule type" value="Genomic_DNA"/>
</dbReference>
<evidence type="ECO:0000313" key="4">
    <source>
        <dbReference type="Proteomes" id="UP001198151"/>
    </source>
</evidence>
<sequence>MPYVIGIDTGGTYTDAVLLDTKMQGSDCVRRKSKALTTHDNLEIGIRNSIAGLNLSDGQLKKIEKVVLSTTLATNAVVEEKLGTTGLLMIGGKPVGSLATDLAVEIQGKVNIKGKILRDIDKEEVKRAADALLPKVEAFAVSGQASVRNPILEQKVKSILNDISDLPVVCGHELVSNLGYLERTNTAVVNASLLSVIDRFVTAIKEILKEQNIKAPVFVVKGDGTIAKIDFIRRVPVDTVLSGPAASIVGAISLTGAENAIVADMGGTTTDIGTVHNKRVELSKDGAVVGKWHLRIKSAKLYTYGLGGDSEIRVKDGKPELTPYRGMPACRGGEDVTPTDILHYTGEFVGWNRRRSIEAIAAQAASADMTADEYASEVKNTIANKVYENLKTFRKINYPICAIGAPAESWYRITREKSAFDLIVPTHYEVANAVGAAASGVSIESEAVIRVGEMGGGYLLHSVTERSEFDEFKDALKRGIEVTREHVVGMIKEQNLQVAYIHYDCRNMYMVDDQIVYREIDAEDEYSVEAAEQIEGGRYLETQIRIQAAGKIFAED</sequence>
<dbReference type="Proteomes" id="UP001198151">
    <property type="component" value="Unassembled WGS sequence"/>
</dbReference>
<dbReference type="InterPro" id="IPR002821">
    <property type="entry name" value="Hydantoinase_A"/>
</dbReference>
<comment type="caution">
    <text evidence="3">The sequence shown here is derived from an EMBL/GenBank/DDBJ whole genome shotgun (WGS) entry which is preliminary data.</text>
</comment>
<dbReference type="InterPro" id="IPR008040">
    <property type="entry name" value="Hydant_A_N"/>
</dbReference>
<protein>
    <submittedName>
        <fullName evidence="3">Hydantoinase/oxoprolinase family protein</fullName>
    </submittedName>
</protein>
<proteinExistence type="predicted"/>
<dbReference type="InterPro" id="IPR043129">
    <property type="entry name" value="ATPase_NBD"/>
</dbReference>
<reference evidence="3 4" key="1">
    <citation type="submission" date="2021-10" db="EMBL/GenBank/DDBJ databases">
        <title>Anaerobic single-cell dispensing facilitates the cultivation of human gut bacteria.</title>
        <authorList>
            <person name="Afrizal A."/>
        </authorList>
    </citation>
    <scope>NUCLEOTIDE SEQUENCE [LARGE SCALE GENOMIC DNA]</scope>
    <source>
        <strain evidence="3 4">CLA-AA-H200</strain>
    </source>
</reference>
<gene>
    <name evidence="3" type="ORF">LKD70_08675</name>
</gene>
<feature type="domain" description="Hydantoinase/oxoprolinase N-terminal" evidence="2">
    <location>
        <begin position="5"/>
        <end position="163"/>
    </location>
</feature>
<keyword evidence="4" id="KW-1185">Reference proteome</keyword>
<feature type="domain" description="Hydantoinase A/oxoprolinase" evidence="1">
    <location>
        <begin position="183"/>
        <end position="441"/>
    </location>
</feature>
<evidence type="ECO:0000313" key="3">
    <source>
        <dbReference type="EMBL" id="MCC2254490.1"/>
    </source>
</evidence>
<dbReference type="PANTHER" id="PTHR11365:SF2">
    <property type="entry name" value="5-OXOPROLINASE"/>
    <property type="match status" value="1"/>
</dbReference>
<dbReference type="InterPro" id="IPR045079">
    <property type="entry name" value="Oxoprolinase-like"/>
</dbReference>
<dbReference type="Pfam" id="PF01968">
    <property type="entry name" value="Hydantoinase_A"/>
    <property type="match status" value="1"/>
</dbReference>
<accession>A0ABS8FWT2</accession>